<dbReference type="Pfam" id="PF01020">
    <property type="entry name" value="Ribosomal_L40e"/>
    <property type="match status" value="1"/>
</dbReference>
<dbReference type="InterPro" id="IPR019956">
    <property type="entry name" value="Ubiquitin_dom"/>
</dbReference>
<evidence type="ECO:0000256" key="14">
    <source>
        <dbReference type="ARBA" id="ARBA00023242"/>
    </source>
</evidence>
<comment type="function">
    <text evidence="1">Component of the 60S subunit of the ribosome.</text>
</comment>
<dbReference type="InterPro" id="IPR004843">
    <property type="entry name" value="Calcineurin-like_PHP"/>
</dbReference>
<comment type="similarity">
    <text evidence="7">In the C-terminal section; belongs to the eukaryotic ribosomal protein eL40 family.</text>
</comment>
<evidence type="ECO:0000256" key="11">
    <source>
        <dbReference type="ARBA" id="ARBA00022801"/>
    </source>
</evidence>
<dbReference type="GO" id="GO:0000055">
    <property type="term" value="P:ribosomal large subunit export from nucleus"/>
    <property type="evidence" value="ECO:0007669"/>
    <property type="project" value="UniProtKB-ARBA"/>
</dbReference>
<comment type="similarity">
    <text evidence="5">Belongs to the acid sphingomyelinase family.</text>
</comment>
<dbReference type="CDD" id="cd01803">
    <property type="entry name" value="Ubl_ubiquitin"/>
    <property type="match status" value="1"/>
</dbReference>
<gene>
    <name evidence="19" type="ORF">ALEPTO_LOCUS678</name>
</gene>
<sequence length="603" mass="69126">MNNNALLFFRASIILVSLLLNALIEAFPHGYNKHSFQAIVLQHEKEISIQTTKFSPSTIPAAETGKFLHITENDLNMAGVFGTLQSGCDTPCNTYEGTMSLLKNKFKDQLDFVIYTGDTLRHDRDEKLPRTHKETLRSHELAVENFGKVFDLNKTQFIPTLGNNDLFDHDQISGAPNVLYEKLLKIWAPFNLNLTEDFIRGGYFRHDLDRSQSLSRFSQPLTVLSLNSNLFYKSNTLVRDCDKEGSAGAVQIEWAEQQLAMVRKEGRKVYIMQHIPPIHPEGDYYPECLQAYANLLGKYADIISGHFTGHINKDLLTFLLKSRKHNYEFYTLKGDQRPFHLDQREIVLASPTAPSLVPVKNPAIREYTYSTSPASFGKLIDYTQYYANVTYANDEGELNWEVEYTASEVYNIKSLSTRNWKRVLKMFKDPNSLAWSHYVKFINVSTPTELIGRDHSRRDVRNSSLWFVCSVEIDKMQIFVKTLTGKTITLEVESSDTIDNVKQKIQDKEGIPPDQQRLIFAGKQLEDGRTLSDYNIQKESTLHLVLRLRGGLIEPSLKALASKYNCEKMICRKCYARLPPRATNCRKKKCGHTNQLRPKKKLK</sequence>
<dbReference type="GO" id="GO:0000324">
    <property type="term" value="C:fungal-type vacuole"/>
    <property type="evidence" value="ECO:0007669"/>
    <property type="project" value="TreeGrafter"/>
</dbReference>
<evidence type="ECO:0000256" key="4">
    <source>
        <dbReference type="ARBA" id="ARBA00004613"/>
    </source>
</evidence>
<dbReference type="Gene3D" id="4.10.1060.50">
    <property type="match status" value="1"/>
</dbReference>
<dbReference type="InterPro" id="IPR045473">
    <property type="entry name" value="ASM_C"/>
</dbReference>
<dbReference type="InterPro" id="IPR000626">
    <property type="entry name" value="Ubiquitin-like_dom"/>
</dbReference>
<dbReference type="Proteomes" id="UP000789508">
    <property type="component" value="Unassembled WGS sequence"/>
</dbReference>
<dbReference type="PANTHER" id="PTHR10340">
    <property type="entry name" value="SPHINGOMYELIN PHOSPHODIESTERASE"/>
    <property type="match status" value="1"/>
</dbReference>
<dbReference type="GO" id="GO:0004309">
    <property type="term" value="F:exopolyphosphatase activity"/>
    <property type="evidence" value="ECO:0007669"/>
    <property type="project" value="TreeGrafter"/>
</dbReference>
<proteinExistence type="inferred from homology"/>
<accession>A0A9N8YQI0</accession>
<evidence type="ECO:0000256" key="9">
    <source>
        <dbReference type="ARBA" id="ARBA00022499"/>
    </source>
</evidence>
<dbReference type="PROSITE" id="PS50053">
    <property type="entry name" value="UBIQUITIN_2"/>
    <property type="match status" value="1"/>
</dbReference>
<keyword evidence="8" id="KW-0963">Cytoplasm</keyword>
<dbReference type="InterPro" id="IPR038587">
    <property type="entry name" value="Ribosomal_eL40_sf"/>
</dbReference>
<dbReference type="Pfam" id="PF00240">
    <property type="entry name" value="ubiquitin"/>
    <property type="match status" value="1"/>
</dbReference>
<dbReference type="GO" id="GO:0006412">
    <property type="term" value="P:translation"/>
    <property type="evidence" value="ECO:0007669"/>
    <property type="project" value="InterPro"/>
</dbReference>
<keyword evidence="10" id="KW-0964">Secreted</keyword>
<dbReference type="GO" id="GO:0003735">
    <property type="term" value="F:structural constituent of ribosome"/>
    <property type="evidence" value="ECO:0007669"/>
    <property type="project" value="InterPro"/>
</dbReference>
<dbReference type="PRINTS" id="PR00348">
    <property type="entry name" value="UBIQUITIN"/>
</dbReference>
<dbReference type="GO" id="GO:0006798">
    <property type="term" value="P:polyphosphate catabolic process"/>
    <property type="evidence" value="ECO:0007669"/>
    <property type="project" value="TreeGrafter"/>
</dbReference>
<protein>
    <submittedName>
        <fullName evidence="19">14605_t:CDS:1</fullName>
    </submittedName>
</protein>
<reference evidence="19" key="1">
    <citation type="submission" date="2021-06" db="EMBL/GenBank/DDBJ databases">
        <authorList>
            <person name="Kallberg Y."/>
            <person name="Tangrot J."/>
            <person name="Rosling A."/>
        </authorList>
    </citation>
    <scope>NUCLEOTIDE SEQUENCE</scope>
    <source>
        <strain evidence="19">FL130A</strain>
    </source>
</reference>
<keyword evidence="15" id="KW-0687">Ribonucleoprotein</keyword>
<evidence type="ECO:0000259" key="18">
    <source>
        <dbReference type="PROSITE" id="PS50053"/>
    </source>
</evidence>
<dbReference type="InterPro" id="IPR001975">
    <property type="entry name" value="Ribosomal_eL40_dom"/>
</dbReference>
<organism evidence="19 20">
    <name type="scientific">Ambispora leptoticha</name>
    <dbReference type="NCBI Taxonomy" id="144679"/>
    <lineage>
        <taxon>Eukaryota</taxon>
        <taxon>Fungi</taxon>
        <taxon>Fungi incertae sedis</taxon>
        <taxon>Mucoromycota</taxon>
        <taxon>Glomeromycotina</taxon>
        <taxon>Glomeromycetes</taxon>
        <taxon>Archaeosporales</taxon>
        <taxon>Ambisporaceae</taxon>
        <taxon>Ambispora</taxon>
    </lineage>
</organism>
<dbReference type="InterPro" id="IPR019954">
    <property type="entry name" value="Ubiquitin_CS"/>
</dbReference>
<dbReference type="GO" id="GO:0008081">
    <property type="term" value="F:phosphoric diester hydrolase activity"/>
    <property type="evidence" value="ECO:0007669"/>
    <property type="project" value="TreeGrafter"/>
</dbReference>
<comment type="caution">
    <text evidence="19">The sequence shown here is derived from an EMBL/GenBank/DDBJ whole genome shotgun (WGS) entry which is preliminary data.</text>
</comment>
<dbReference type="Pfam" id="PF00149">
    <property type="entry name" value="Metallophos"/>
    <property type="match status" value="1"/>
</dbReference>
<feature type="chain" id="PRO_5040468954" evidence="17">
    <location>
        <begin position="27"/>
        <end position="603"/>
    </location>
</feature>
<dbReference type="GO" id="GO:0005840">
    <property type="term" value="C:ribosome"/>
    <property type="evidence" value="ECO:0007669"/>
    <property type="project" value="UniProtKB-KW"/>
</dbReference>
<dbReference type="SUPFAM" id="SSF57829">
    <property type="entry name" value="Zn-binding ribosomal proteins"/>
    <property type="match status" value="1"/>
</dbReference>
<keyword evidence="17" id="KW-0732">Signal</keyword>
<dbReference type="GO" id="GO:0005615">
    <property type="term" value="C:extracellular space"/>
    <property type="evidence" value="ECO:0007669"/>
    <property type="project" value="TreeGrafter"/>
</dbReference>
<evidence type="ECO:0000256" key="15">
    <source>
        <dbReference type="ARBA" id="ARBA00023274"/>
    </source>
</evidence>
<dbReference type="InterPro" id="IPR029071">
    <property type="entry name" value="Ubiquitin-like_domsf"/>
</dbReference>
<keyword evidence="11" id="KW-0378">Hydrolase</keyword>
<dbReference type="InterPro" id="IPR011332">
    <property type="entry name" value="Ribosomal_zn-bd"/>
</dbReference>
<dbReference type="SMART" id="SM00213">
    <property type="entry name" value="UBQ"/>
    <property type="match status" value="1"/>
</dbReference>
<dbReference type="InterPro" id="IPR029052">
    <property type="entry name" value="Metallo-depent_PP-like"/>
</dbReference>
<keyword evidence="13" id="KW-0325">Glycoprotein</keyword>
<dbReference type="Gene3D" id="3.60.21.10">
    <property type="match status" value="1"/>
</dbReference>
<dbReference type="OrthoDB" id="348678at2759"/>
<comment type="subunit">
    <text evidence="16">Part of the 60S ribosomal subunit.</text>
</comment>
<evidence type="ECO:0000256" key="3">
    <source>
        <dbReference type="ARBA" id="ARBA00004496"/>
    </source>
</evidence>
<feature type="signal peptide" evidence="17">
    <location>
        <begin position="1"/>
        <end position="26"/>
    </location>
</feature>
<evidence type="ECO:0000256" key="16">
    <source>
        <dbReference type="ARBA" id="ARBA00035124"/>
    </source>
</evidence>
<dbReference type="Pfam" id="PF19272">
    <property type="entry name" value="ASMase_C"/>
    <property type="match status" value="1"/>
</dbReference>
<keyword evidence="14" id="KW-0539">Nucleus</keyword>
<keyword evidence="12" id="KW-0689">Ribosomal protein</keyword>
<evidence type="ECO:0000256" key="7">
    <source>
        <dbReference type="ARBA" id="ARBA00010570"/>
    </source>
</evidence>
<comment type="subcellular location">
    <subcellularLocation>
        <location evidence="3">Cytoplasm</location>
    </subcellularLocation>
    <subcellularLocation>
        <location evidence="2">Nucleus</location>
    </subcellularLocation>
    <subcellularLocation>
        <location evidence="4">Secreted</location>
    </subcellularLocation>
</comment>
<dbReference type="PANTHER" id="PTHR10340:SF55">
    <property type="entry name" value="ENDOPOLYPHOSPHATASE"/>
    <property type="match status" value="1"/>
</dbReference>
<dbReference type="FunFam" id="3.10.20.90:FF:000014">
    <property type="entry name" value="Ubiquitin-60S ribosomal L40 fusion"/>
    <property type="match status" value="1"/>
</dbReference>
<dbReference type="SMART" id="SM01377">
    <property type="entry name" value="Ribosomal_L40e"/>
    <property type="match status" value="1"/>
</dbReference>
<evidence type="ECO:0000256" key="12">
    <source>
        <dbReference type="ARBA" id="ARBA00022980"/>
    </source>
</evidence>
<keyword evidence="9" id="KW-1017">Isopeptide bond</keyword>
<dbReference type="SUPFAM" id="SSF56300">
    <property type="entry name" value="Metallo-dependent phosphatases"/>
    <property type="match status" value="1"/>
</dbReference>
<keyword evidence="20" id="KW-1185">Reference proteome</keyword>
<name>A0A9N8YQI0_9GLOM</name>
<evidence type="ECO:0000256" key="13">
    <source>
        <dbReference type="ARBA" id="ARBA00023180"/>
    </source>
</evidence>
<evidence type="ECO:0000256" key="17">
    <source>
        <dbReference type="SAM" id="SignalP"/>
    </source>
</evidence>
<evidence type="ECO:0000256" key="8">
    <source>
        <dbReference type="ARBA" id="ARBA00022490"/>
    </source>
</evidence>
<evidence type="ECO:0000313" key="19">
    <source>
        <dbReference type="EMBL" id="CAG8445887.1"/>
    </source>
</evidence>
<dbReference type="Gene3D" id="3.10.20.90">
    <property type="entry name" value="Phosphatidylinositol 3-kinase Catalytic Subunit, Chain A, domain 1"/>
    <property type="match status" value="1"/>
</dbReference>
<evidence type="ECO:0000256" key="1">
    <source>
        <dbReference type="ARBA" id="ARBA00002241"/>
    </source>
</evidence>
<dbReference type="GO" id="GO:0005634">
    <property type="term" value="C:nucleus"/>
    <property type="evidence" value="ECO:0007669"/>
    <property type="project" value="UniProtKB-SubCell"/>
</dbReference>
<evidence type="ECO:0000256" key="6">
    <source>
        <dbReference type="ARBA" id="ARBA00008373"/>
    </source>
</evidence>
<evidence type="ECO:0000256" key="5">
    <source>
        <dbReference type="ARBA" id="ARBA00008234"/>
    </source>
</evidence>
<dbReference type="AlphaFoldDB" id="A0A9N8YQI0"/>
<dbReference type="GO" id="GO:0000298">
    <property type="term" value="F:endopolyphosphatase activity"/>
    <property type="evidence" value="ECO:0007669"/>
    <property type="project" value="TreeGrafter"/>
</dbReference>
<dbReference type="PROSITE" id="PS00299">
    <property type="entry name" value="UBIQUITIN_1"/>
    <property type="match status" value="1"/>
</dbReference>
<dbReference type="EMBL" id="CAJVPS010000052">
    <property type="protein sequence ID" value="CAG8445887.1"/>
    <property type="molecule type" value="Genomic_DNA"/>
</dbReference>
<evidence type="ECO:0000256" key="10">
    <source>
        <dbReference type="ARBA" id="ARBA00022525"/>
    </source>
</evidence>
<feature type="domain" description="Ubiquitin-like" evidence="18">
    <location>
        <begin position="476"/>
        <end position="551"/>
    </location>
</feature>
<evidence type="ECO:0000313" key="20">
    <source>
        <dbReference type="Proteomes" id="UP000789508"/>
    </source>
</evidence>
<dbReference type="GO" id="GO:1990904">
    <property type="term" value="C:ribonucleoprotein complex"/>
    <property type="evidence" value="ECO:0007669"/>
    <property type="project" value="UniProtKB-KW"/>
</dbReference>
<evidence type="ECO:0000256" key="2">
    <source>
        <dbReference type="ARBA" id="ARBA00004123"/>
    </source>
</evidence>
<dbReference type="SUPFAM" id="SSF54236">
    <property type="entry name" value="Ubiquitin-like"/>
    <property type="match status" value="1"/>
</dbReference>
<dbReference type="FunFam" id="4.10.1060.50:FF:000001">
    <property type="entry name" value="ubiquitin-60S ribosomal protein L40"/>
    <property type="match status" value="1"/>
</dbReference>
<comment type="similarity">
    <text evidence="6">In the N-terminal section; belongs to the ubiquitin family.</text>
</comment>